<dbReference type="PANTHER" id="PTHR33371">
    <property type="entry name" value="INTERMEMBRANE PHOSPHOLIPID TRANSPORT SYSTEM BINDING PROTEIN MLAD-RELATED"/>
    <property type="match status" value="1"/>
</dbReference>
<feature type="domain" description="Mce/MlaD" evidence="2">
    <location>
        <begin position="39"/>
        <end position="111"/>
    </location>
</feature>
<evidence type="ECO:0000313" key="4">
    <source>
        <dbReference type="Proteomes" id="UP000053405"/>
    </source>
</evidence>
<dbReference type="PROSITE" id="PS51257">
    <property type="entry name" value="PROKAR_LIPOPROTEIN"/>
    <property type="match status" value="1"/>
</dbReference>
<gene>
    <name evidence="3" type="primary">mceF</name>
    <name evidence="3" type="ORF">GOHSU_38_00380</name>
</gene>
<dbReference type="AlphaFoldDB" id="L7LBU2"/>
<organism evidence="3 4">
    <name type="scientific">Gordonia hirsuta DSM 44140 = NBRC 16056</name>
    <dbReference type="NCBI Taxonomy" id="1121927"/>
    <lineage>
        <taxon>Bacteria</taxon>
        <taxon>Bacillati</taxon>
        <taxon>Actinomycetota</taxon>
        <taxon>Actinomycetes</taxon>
        <taxon>Mycobacteriales</taxon>
        <taxon>Gordoniaceae</taxon>
        <taxon>Gordonia</taxon>
    </lineage>
</organism>
<dbReference type="Proteomes" id="UP000053405">
    <property type="component" value="Unassembled WGS sequence"/>
</dbReference>
<comment type="caution">
    <text evidence="3">The sequence shown here is derived from an EMBL/GenBank/DDBJ whole genome shotgun (WGS) entry which is preliminary data.</text>
</comment>
<dbReference type="eggNOG" id="COG1463">
    <property type="taxonomic scope" value="Bacteria"/>
</dbReference>
<sequence>MSALREALGNTIAFLLVIAACGAYLAIDVYHAQPWSSPRTLTLRVQDSYLVLDGTPVYLDGVKSGRVADSRTVTGGAELVLEYPADQSIPADSVVEIELQSALGEPYVNVIRRATHGPALPDGAALDTDQVAEPESIPGVFENISALSQLAAADPLAGVFHTVRQALDGNATEFRQISDGTRLIASMLMSRRAKIATMFTSTQNYGAQLEQLVRPLPQFTAGMSTVLESFLATLVAGESLIVDGRLWPNVTEAIHPFLSTLNPYLAQILPKIPSPGIDADLFDQLPTINVSTLLDHALAMFGEDSLRVYLEPK</sequence>
<keyword evidence="1" id="KW-1133">Transmembrane helix</keyword>
<dbReference type="GO" id="GO:0005576">
    <property type="term" value="C:extracellular region"/>
    <property type="evidence" value="ECO:0007669"/>
    <property type="project" value="TreeGrafter"/>
</dbReference>
<dbReference type="InterPro" id="IPR003399">
    <property type="entry name" value="Mce/MlaD"/>
</dbReference>
<evidence type="ECO:0000256" key="1">
    <source>
        <dbReference type="SAM" id="Phobius"/>
    </source>
</evidence>
<feature type="transmembrane region" description="Helical" evidence="1">
    <location>
        <begin position="7"/>
        <end position="27"/>
    </location>
</feature>
<keyword evidence="1" id="KW-0472">Membrane</keyword>
<keyword evidence="4" id="KW-1185">Reference proteome</keyword>
<proteinExistence type="predicted"/>
<dbReference type="STRING" id="1121927.GOHSU_38_00380"/>
<accession>L7LBU2</accession>
<evidence type="ECO:0000313" key="3">
    <source>
        <dbReference type="EMBL" id="GAC58399.1"/>
    </source>
</evidence>
<dbReference type="Pfam" id="PF02470">
    <property type="entry name" value="MlaD"/>
    <property type="match status" value="1"/>
</dbReference>
<reference evidence="3 4" key="1">
    <citation type="submission" date="2012-12" db="EMBL/GenBank/DDBJ databases">
        <title>Whole genome shotgun sequence of Gordonia hirsuta NBRC 16056.</title>
        <authorList>
            <person name="Isaki-Nakamura S."/>
            <person name="Hosoyama A."/>
            <person name="Tsuchikane K."/>
            <person name="Katsumata H."/>
            <person name="Baba S."/>
            <person name="Yamazaki S."/>
            <person name="Fujita N."/>
        </authorList>
    </citation>
    <scope>NUCLEOTIDE SEQUENCE [LARGE SCALE GENOMIC DNA]</scope>
    <source>
        <strain evidence="3 4">NBRC 16056</strain>
    </source>
</reference>
<dbReference type="PANTHER" id="PTHR33371:SF16">
    <property type="entry name" value="MCE-FAMILY PROTEIN MCE3F"/>
    <property type="match status" value="1"/>
</dbReference>
<dbReference type="EMBL" id="BANT01000038">
    <property type="protein sequence ID" value="GAC58399.1"/>
    <property type="molecule type" value="Genomic_DNA"/>
</dbReference>
<protein>
    <submittedName>
        <fullName evidence="3">Mce family protein</fullName>
    </submittedName>
</protein>
<keyword evidence="1" id="KW-0812">Transmembrane</keyword>
<evidence type="ECO:0000259" key="2">
    <source>
        <dbReference type="Pfam" id="PF02470"/>
    </source>
</evidence>
<name>L7LBU2_9ACTN</name>
<dbReference type="InterPro" id="IPR052336">
    <property type="entry name" value="MlaD_Phospholipid_Transporter"/>
</dbReference>